<gene>
    <name evidence="2" type="ORF">SAMN05421783_10790</name>
</gene>
<feature type="region of interest" description="Disordered" evidence="1">
    <location>
        <begin position="115"/>
        <end position="140"/>
    </location>
</feature>
<name>A0A1H2VMN7_THIRO</name>
<evidence type="ECO:0000313" key="2">
    <source>
        <dbReference type="EMBL" id="SDW69593.1"/>
    </source>
</evidence>
<dbReference type="RefSeq" id="WP_139191895.1">
    <property type="nucleotide sequence ID" value="NZ_FNNZ01000007.1"/>
</dbReference>
<proteinExistence type="predicted"/>
<reference evidence="3" key="1">
    <citation type="submission" date="2016-10" db="EMBL/GenBank/DDBJ databases">
        <authorList>
            <person name="Varghese N."/>
            <person name="Submissions S."/>
        </authorList>
    </citation>
    <scope>NUCLEOTIDE SEQUENCE [LARGE SCALE GENOMIC DNA]</scope>
    <source>
        <strain evidence="3">DSM 217</strain>
    </source>
</reference>
<sequence length="159" mass="16646">MAGGAGQRRGSQTNRSSSRPIQLRFFTIPLLGGEAAAEELSRFLAAQRILAVDRHLAHDGGSSVWAVCVSYEPAGESRPPPGKRGKVDYQEILNEADFTATTTSVSVLPELTHGVDAPHLNRPSSGAGLFPGRNPKPSVVSVAHAEAGRTLAGRAPRGG</sequence>
<organism evidence="2 3">
    <name type="scientific">Thiocapsa roseopersicina</name>
    <dbReference type="NCBI Taxonomy" id="1058"/>
    <lineage>
        <taxon>Bacteria</taxon>
        <taxon>Pseudomonadati</taxon>
        <taxon>Pseudomonadota</taxon>
        <taxon>Gammaproteobacteria</taxon>
        <taxon>Chromatiales</taxon>
        <taxon>Chromatiaceae</taxon>
        <taxon>Thiocapsa</taxon>
    </lineage>
</organism>
<evidence type="ECO:0000313" key="3">
    <source>
        <dbReference type="Proteomes" id="UP000198816"/>
    </source>
</evidence>
<dbReference type="Proteomes" id="UP000198816">
    <property type="component" value="Unassembled WGS sequence"/>
</dbReference>
<dbReference type="EMBL" id="FNNZ01000007">
    <property type="protein sequence ID" value="SDW69593.1"/>
    <property type="molecule type" value="Genomic_DNA"/>
</dbReference>
<evidence type="ECO:0000256" key="1">
    <source>
        <dbReference type="SAM" id="MobiDB-lite"/>
    </source>
</evidence>
<protein>
    <submittedName>
        <fullName evidence="2">Uncharacterized protein</fullName>
    </submittedName>
</protein>
<accession>A0A1H2VMN7</accession>
<keyword evidence="3" id="KW-1185">Reference proteome</keyword>
<dbReference type="AlphaFoldDB" id="A0A1H2VMN7"/>
<dbReference type="OrthoDB" id="7063921at2"/>
<dbReference type="STRING" id="1058.SAMN05421783_10790"/>